<feature type="region of interest" description="Disordered" evidence="7">
    <location>
        <begin position="689"/>
        <end position="741"/>
    </location>
</feature>
<dbReference type="PANTHER" id="PTHR47338">
    <property type="entry name" value="ZN(II)2CYS6 TRANSCRIPTION FACTOR (EUROFUNG)-RELATED"/>
    <property type="match status" value="1"/>
</dbReference>
<dbReference type="Pfam" id="PF04082">
    <property type="entry name" value="Fungal_trans"/>
    <property type="match status" value="1"/>
</dbReference>
<organism evidence="9 10">
    <name type="scientific">Arthroderma otae (strain ATCC MYA-4605 / CBS 113480)</name>
    <name type="common">Microsporum canis</name>
    <dbReference type="NCBI Taxonomy" id="554155"/>
    <lineage>
        <taxon>Eukaryota</taxon>
        <taxon>Fungi</taxon>
        <taxon>Dikarya</taxon>
        <taxon>Ascomycota</taxon>
        <taxon>Pezizomycotina</taxon>
        <taxon>Eurotiomycetes</taxon>
        <taxon>Eurotiomycetidae</taxon>
        <taxon>Onygenales</taxon>
        <taxon>Arthrodermataceae</taxon>
        <taxon>Microsporum</taxon>
    </lineage>
</organism>
<keyword evidence="3" id="KW-0805">Transcription regulation</keyword>
<evidence type="ECO:0000256" key="2">
    <source>
        <dbReference type="ARBA" id="ARBA00022723"/>
    </source>
</evidence>
<proteinExistence type="predicted"/>
<evidence type="ECO:0000256" key="4">
    <source>
        <dbReference type="ARBA" id="ARBA00023125"/>
    </source>
</evidence>
<accession>C5FU64</accession>
<dbReference type="PROSITE" id="PS50048">
    <property type="entry name" value="ZN2_CY6_FUNGAL_2"/>
    <property type="match status" value="1"/>
</dbReference>
<dbReference type="AlphaFoldDB" id="C5FU64"/>
<dbReference type="InterPro" id="IPR036864">
    <property type="entry name" value="Zn2-C6_fun-type_DNA-bd_sf"/>
</dbReference>
<evidence type="ECO:0000313" key="9">
    <source>
        <dbReference type="EMBL" id="EEQ33448.1"/>
    </source>
</evidence>
<keyword evidence="6" id="KW-0539">Nucleus</keyword>
<dbReference type="SMART" id="SM00066">
    <property type="entry name" value="GAL4"/>
    <property type="match status" value="1"/>
</dbReference>
<dbReference type="HOGENOM" id="CLU_011017_0_2_1"/>
<keyword evidence="4" id="KW-0238">DNA-binding</keyword>
<dbReference type="PROSITE" id="PS00463">
    <property type="entry name" value="ZN2_CY6_FUNGAL_1"/>
    <property type="match status" value="1"/>
</dbReference>
<dbReference type="CDD" id="cd00067">
    <property type="entry name" value="GAL4"/>
    <property type="match status" value="1"/>
</dbReference>
<dbReference type="VEuPathDB" id="FungiDB:MCYG_06267"/>
<dbReference type="Proteomes" id="UP000002035">
    <property type="component" value="Unassembled WGS sequence"/>
</dbReference>
<feature type="region of interest" description="Disordered" evidence="7">
    <location>
        <begin position="803"/>
        <end position="848"/>
    </location>
</feature>
<dbReference type="eggNOG" id="ENOG502QVC1">
    <property type="taxonomic scope" value="Eukaryota"/>
</dbReference>
<feature type="compositionally biased region" description="Low complexity" evidence="7">
    <location>
        <begin position="9"/>
        <end position="27"/>
    </location>
</feature>
<evidence type="ECO:0000313" key="10">
    <source>
        <dbReference type="Proteomes" id="UP000002035"/>
    </source>
</evidence>
<evidence type="ECO:0000256" key="1">
    <source>
        <dbReference type="ARBA" id="ARBA00004123"/>
    </source>
</evidence>
<dbReference type="Gene3D" id="4.10.240.10">
    <property type="entry name" value="Zn(2)-C6 fungal-type DNA-binding domain"/>
    <property type="match status" value="1"/>
</dbReference>
<dbReference type="GO" id="GO:0008270">
    <property type="term" value="F:zinc ion binding"/>
    <property type="evidence" value="ECO:0007669"/>
    <property type="project" value="InterPro"/>
</dbReference>
<dbReference type="InterPro" id="IPR007219">
    <property type="entry name" value="XnlR_reg_dom"/>
</dbReference>
<feature type="region of interest" description="Disordered" evidence="7">
    <location>
        <begin position="1"/>
        <end position="34"/>
    </location>
</feature>
<reference evidence="10" key="1">
    <citation type="journal article" date="2012" name="MBio">
        <title>Comparative genome analysis of Trichophyton rubrum and related dermatophytes reveals candidate genes involved in infection.</title>
        <authorList>
            <person name="Martinez D.A."/>
            <person name="Oliver B.G."/>
            <person name="Graeser Y."/>
            <person name="Goldberg J.M."/>
            <person name="Li W."/>
            <person name="Martinez-Rossi N.M."/>
            <person name="Monod M."/>
            <person name="Shelest E."/>
            <person name="Barton R.C."/>
            <person name="Birch E."/>
            <person name="Brakhage A.A."/>
            <person name="Chen Z."/>
            <person name="Gurr S.J."/>
            <person name="Heiman D."/>
            <person name="Heitman J."/>
            <person name="Kosti I."/>
            <person name="Rossi A."/>
            <person name="Saif S."/>
            <person name="Samalova M."/>
            <person name="Saunders C.W."/>
            <person name="Shea T."/>
            <person name="Summerbell R.C."/>
            <person name="Xu J."/>
            <person name="Young S."/>
            <person name="Zeng Q."/>
            <person name="Birren B.W."/>
            <person name="Cuomo C.A."/>
            <person name="White T.C."/>
        </authorList>
    </citation>
    <scope>NUCLEOTIDE SEQUENCE [LARGE SCALE GENOMIC DNA]</scope>
    <source>
        <strain evidence="10">ATCC MYA-4605 / CBS 113480</strain>
    </source>
</reference>
<evidence type="ECO:0000256" key="7">
    <source>
        <dbReference type="SAM" id="MobiDB-lite"/>
    </source>
</evidence>
<dbReference type="CDD" id="cd12148">
    <property type="entry name" value="fungal_TF_MHR"/>
    <property type="match status" value="1"/>
</dbReference>
<dbReference type="SMART" id="SM00906">
    <property type="entry name" value="Fungal_trans"/>
    <property type="match status" value="1"/>
</dbReference>
<keyword evidence="10" id="KW-1185">Reference proteome</keyword>
<dbReference type="EMBL" id="DS995706">
    <property type="protein sequence ID" value="EEQ33448.1"/>
    <property type="molecule type" value="Genomic_DNA"/>
</dbReference>
<name>C5FU64_ARTOC</name>
<dbReference type="STRING" id="554155.C5FU64"/>
<evidence type="ECO:0000256" key="6">
    <source>
        <dbReference type="ARBA" id="ARBA00023242"/>
    </source>
</evidence>
<dbReference type="PANTHER" id="PTHR47338:SF10">
    <property type="entry name" value="TRANSCRIPTION FACTOR DOMAIN-CONTAINING PROTEIN-RELATED"/>
    <property type="match status" value="1"/>
</dbReference>
<dbReference type="GO" id="GO:0006351">
    <property type="term" value="P:DNA-templated transcription"/>
    <property type="evidence" value="ECO:0007669"/>
    <property type="project" value="InterPro"/>
</dbReference>
<dbReference type="Pfam" id="PF00172">
    <property type="entry name" value="Zn_clus"/>
    <property type="match status" value="1"/>
</dbReference>
<protein>
    <submittedName>
        <fullName evidence="9">Binuclear zinc transcription factor</fullName>
    </submittedName>
</protein>
<dbReference type="GO" id="GO:0003677">
    <property type="term" value="F:DNA binding"/>
    <property type="evidence" value="ECO:0007669"/>
    <property type="project" value="UniProtKB-KW"/>
</dbReference>
<dbReference type="GeneID" id="9226839"/>
<dbReference type="InterPro" id="IPR050815">
    <property type="entry name" value="TF_fung"/>
</dbReference>
<feature type="region of interest" description="Disordered" evidence="7">
    <location>
        <begin position="627"/>
        <end position="655"/>
    </location>
</feature>
<gene>
    <name evidence="9" type="ORF">MCYG_06267</name>
</gene>
<sequence>MPGNEQTGAAVAESAAPARARAESPNAQEGNPGYIPRPKRIACVVCRKRKLRCDGAKPSCGNCARLGHDCAYNEVRKKSGPKRGYVKHLEARLAQVETLLKGVDSIESRRHSPPTRAFDSQNALSQGRETMFPGVPKSVEADPNLSLDGIDMFGDIGDILPPPPTNAGSNGAPSSEFSWEMIGLGLEEPLPSQEVIDELDEIYFQKIHPSSPMIHKPRYYAAMNLAPSMRPPICLRYIMWAHAAATTDKYADIHNHFYIRARKYAELDQMKGLGENMISVAHAQCWQLIGCYEFKMMYFPRAWMSTGAGMRLCLMMGLNRQDASGLDVKQCLPPPRDWTEREERRRTFWTAFCQDRYASAGTGWPMSVDERDILTNLPASEEAFVNSCMFGRNLHHLHRVTTNDRDHDLNGEFWKRHRALDNILLHTSLSLPNHLRLPEGINSPEIVFGNMCIHASTICLHQAAIYKAEKHDMPGQISTESKRRCIIAADQITNIMKMVSHTDLTRLNPFLVFCLYVAARVFVQYLKSRPQDQAVRSSLQFLLSAMNAVKRKIPLAESFLVQLDVDLEGSGLVTDEGISKFSYGSLQRSPEDDARQSALRAVRYQFEKCAIGIVDIALLDKDKAQNCSSNLPEPGSSSDPKGVPSQRQSQPGEQQFSAPTQIYGLGMPATIPDLRMPQAQDDQFNFMDFDMDASAGGNSTGSERHLSYSDNPSPITNKASSNSSFSPAHLDHPSPKQNLPNQQQLPQHILSSLSYTASEASGGFGAPMPIKSNTTSFSATSSGPQLQPQELFTLPDGWDFMQQPFQQAESDLIPPARSPSAIDPVISSLEDIPWSQSPDGFNTGQWTQ</sequence>
<evidence type="ECO:0000259" key="8">
    <source>
        <dbReference type="PROSITE" id="PS50048"/>
    </source>
</evidence>
<dbReference type="GO" id="GO:0005634">
    <property type="term" value="C:nucleus"/>
    <property type="evidence" value="ECO:0007669"/>
    <property type="project" value="UniProtKB-SubCell"/>
</dbReference>
<keyword evidence="2" id="KW-0479">Metal-binding</keyword>
<feature type="domain" description="Zn(2)-C6 fungal-type" evidence="8">
    <location>
        <begin position="42"/>
        <end position="72"/>
    </location>
</feature>
<keyword evidence="5" id="KW-0804">Transcription</keyword>
<dbReference type="GO" id="GO:0000981">
    <property type="term" value="F:DNA-binding transcription factor activity, RNA polymerase II-specific"/>
    <property type="evidence" value="ECO:0007669"/>
    <property type="project" value="InterPro"/>
</dbReference>
<feature type="compositionally biased region" description="Polar residues" evidence="7">
    <location>
        <begin position="708"/>
        <end position="726"/>
    </location>
</feature>
<dbReference type="OMA" id="TFWAAFY"/>
<evidence type="ECO:0000256" key="3">
    <source>
        <dbReference type="ARBA" id="ARBA00023015"/>
    </source>
</evidence>
<dbReference type="RefSeq" id="XP_002844303.1">
    <property type="nucleotide sequence ID" value="XM_002844257.1"/>
</dbReference>
<evidence type="ECO:0000256" key="5">
    <source>
        <dbReference type="ARBA" id="ARBA00023163"/>
    </source>
</evidence>
<dbReference type="OrthoDB" id="5600212at2759"/>
<dbReference type="InterPro" id="IPR001138">
    <property type="entry name" value="Zn2Cys6_DnaBD"/>
</dbReference>
<feature type="compositionally biased region" description="Polar residues" evidence="7">
    <location>
        <begin position="834"/>
        <end position="848"/>
    </location>
</feature>
<dbReference type="SUPFAM" id="SSF57701">
    <property type="entry name" value="Zn2/Cys6 DNA-binding domain"/>
    <property type="match status" value="1"/>
</dbReference>
<comment type="subcellular location">
    <subcellularLocation>
        <location evidence="1">Nucleus</location>
    </subcellularLocation>
</comment>